<dbReference type="SUPFAM" id="SSF54236">
    <property type="entry name" value="Ubiquitin-like"/>
    <property type="match status" value="1"/>
</dbReference>
<feature type="compositionally biased region" description="Polar residues" evidence="1">
    <location>
        <begin position="190"/>
        <end position="210"/>
    </location>
</feature>
<reference evidence="3" key="2">
    <citation type="submission" date="2018-05" db="EMBL/GenBank/DDBJ databases">
        <title>OgluRS3 (Oryza glumaepatula Reference Sequence Version 3).</title>
        <authorList>
            <person name="Zhang J."/>
            <person name="Kudrna D."/>
            <person name="Lee S."/>
            <person name="Talag J."/>
            <person name="Welchert J."/>
            <person name="Wing R.A."/>
        </authorList>
    </citation>
    <scope>NUCLEOTIDE SEQUENCE [LARGE SCALE GENOMIC DNA]</scope>
</reference>
<feature type="region of interest" description="Disordered" evidence="1">
    <location>
        <begin position="438"/>
        <end position="460"/>
    </location>
</feature>
<protein>
    <recommendedName>
        <fullName evidence="2">UBX domain-containing protein</fullName>
    </recommendedName>
</protein>
<dbReference type="STRING" id="40148.A0A0E0BHX2"/>
<dbReference type="InterPro" id="IPR029071">
    <property type="entry name" value="Ubiquitin-like_domsf"/>
</dbReference>
<feature type="compositionally biased region" description="Polar residues" evidence="1">
    <location>
        <begin position="255"/>
        <end position="264"/>
    </location>
</feature>
<dbReference type="eggNOG" id="KOG2507">
    <property type="taxonomic scope" value="Eukaryota"/>
</dbReference>
<dbReference type="PROSITE" id="PS50033">
    <property type="entry name" value="UBX"/>
    <property type="match status" value="1"/>
</dbReference>
<keyword evidence="4" id="KW-1185">Reference proteome</keyword>
<feature type="compositionally biased region" description="Polar residues" evidence="1">
    <location>
        <begin position="227"/>
        <end position="239"/>
    </location>
</feature>
<dbReference type="Pfam" id="PF00789">
    <property type="entry name" value="UBX"/>
    <property type="match status" value="1"/>
</dbReference>
<feature type="compositionally biased region" description="Low complexity" evidence="1">
    <location>
        <begin position="58"/>
        <end position="70"/>
    </location>
</feature>
<feature type="compositionally biased region" description="Basic and acidic residues" evidence="1">
    <location>
        <begin position="556"/>
        <end position="568"/>
    </location>
</feature>
<dbReference type="AlphaFoldDB" id="A0A0E0BHX2"/>
<dbReference type="PANTHER" id="PTHR47770">
    <property type="entry name" value="PLANT UBX DOMAIN-CONTAINING PROTEIN 11"/>
    <property type="match status" value="1"/>
</dbReference>
<evidence type="ECO:0000256" key="1">
    <source>
        <dbReference type="SAM" id="MobiDB-lite"/>
    </source>
</evidence>
<evidence type="ECO:0000259" key="2">
    <source>
        <dbReference type="PROSITE" id="PS50033"/>
    </source>
</evidence>
<feature type="compositionally biased region" description="Polar residues" evidence="1">
    <location>
        <begin position="527"/>
        <end position="541"/>
    </location>
</feature>
<evidence type="ECO:0000313" key="4">
    <source>
        <dbReference type="Proteomes" id="UP000026961"/>
    </source>
</evidence>
<name>A0A0E0BHX2_9ORYZ</name>
<dbReference type="Gene3D" id="3.10.20.90">
    <property type="entry name" value="Phosphatidylinositol 3-kinase Catalytic Subunit, Chain A, domain 1"/>
    <property type="match status" value="1"/>
</dbReference>
<organism evidence="3">
    <name type="scientific">Oryza glumipatula</name>
    <dbReference type="NCBI Taxonomy" id="40148"/>
    <lineage>
        <taxon>Eukaryota</taxon>
        <taxon>Viridiplantae</taxon>
        <taxon>Streptophyta</taxon>
        <taxon>Embryophyta</taxon>
        <taxon>Tracheophyta</taxon>
        <taxon>Spermatophyta</taxon>
        <taxon>Magnoliopsida</taxon>
        <taxon>Liliopsida</taxon>
        <taxon>Poales</taxon>
        <taxon>Poaceae</taxon>
        <taxon>BOP clade</taxon>
        <taxon>Oryzoideae</taxon>
        <taxon>Oryzeae</taxon>
        <taxon>Oryzinae</taxon>
        <taxon>Oryza</taxon>
    </lineage>
</organism>
<dbReference type="InterPro" id="IPR001012">
    <property type="entry name" value="UBX_dom"/>
</dbReference>
<feature type="compositionally biased region" description="Basic and acidic residues" evidence="1">
    <location>
        <begin position="240"/>
        <end position="254"/>
    </location>
</feature>
<sequence>MRSFPPPAIGARREEAGSPASRLTSEPNRARSPSPPPHIILRFASARSIPPPHHHHSSAASPSPSPTSLASPRRFAVAAASFVRSSALLGPDRPFPRALDSLTYKGSIPDAILQSRRDNKLFVVYISDPQKAIPSISVIGQNGVMLWCHEGYISSKDLKENIEKAWATLHLQGTAAAFLTASLASRMTEPVNTTPTTLPTQGGSSAAENPSTSSNQSTGTSGASGFANPTDSVAQPPRSTSRDETPSISEKESSNLDSSPGNRTVQERPDSDSAQVKGSLPDHPRSSNIEGCANPVQSGNTASLKQKNKVDDGFTKVSSESVPTRVASRGKSSKVAVDQDKATTTSTPIEPAPVRSNDIQLVVRIPDGPSLQIKLTKDDNLRKVKNFVDENRANGAGSYDLAMLYPRKVFTEQDMEATLHELGIETRQALTIVPHHKTIRAAKRQSSSSPHEGDNNMDADSSGGSGYFGYLRTALSFVNPLSYLRANAAPSNPDQLANQGSPQYRPSTGPWNRPGEDTASESRIPDSASQQAARDTSSGSTLRRRPRQFGGNVHSLRSDDQGPSDDRNVYWNGNSTELGYVCVVEALKGWRPPPWREEGVIYGGVRSKEKKPKPTL</sequence>
<dbReference type="Gramene" id="OGLUM11G09640.1">
    <property type="protein sequence ID" value="OGLUM11G09640.1"/>
    <property type="gene ID" value="OGLUM11G09640"/>
</dbReference>
<feature type="region of interest" description="Disordered" evidence="1">
    <location>
        <begin position="1"/>
        <end position="70"/>
    </location>
</feature>
<feature type="compositionally biased region" description="Polar residues" evidence="1">
    <location>
        <begin position="489"/>
        <end position="510"/>
    </location>
</feature>
<dbReference type="CDD" id="cd01767">
    <property type="entry name" value="UBX"/>
    <property type="match status" value="1"/>
</dbReference>
<accession>A0A0E0BHX2</accession>
<dbReference type="Proteomes" id="UP000026961">
    <property type="component" value="Chromosome 11"/>
</dbReference>
<feature type="domain" description="UBX" evidence="2">
    <location>
        <begin position="354"/>
        <end position="432"/>
    </location>
</feature>
<dbReference type="EnsemblPlants" id="OGLUM11G09640.1">
    <property type="protein sequence ID" value="OGLUM11G09640.1"/>
    <property type="gene ID" value="OGLUM11G09640"/>
</dbReference>
<feature type="region of interest" description="Disordered" evidence="1">
    <location>
        <begin position="190"/>
        <end position="352"/>
    </location>
</feature>
<evidence type="ECO:0000313" key="3">
    <source>
        <dbReference type="EnsemblPlants" id="OGLUM11G09640.1"/>
    </source>
</evidence>
<proteinExistence type="predicted"/>
<feature type="compositionally biased region" description="Polar residues" evidence="1">
    <location>
        <begin position="295"/>
        <end position="305"/>
    </location>
</feature>
<dbReference type="PANTHER" id="PTHR47770:SF1">
    <property type="entry name" value="PLANT UBX DOMAIN-CONTAINING PROTEIN 11"/>
    <property type="match status" value="1"/>
</dbReference>
<feature type="compositionally biased region" description="Low complexity" evidence="1">
    <location>
        <begin position="211"/>
        <end position="225"/>
    </location>
</feature>
<feature type="region of interest" description="Disordered" evidence="1">
    <location>
        <begin position="489"/>
        <end position="570"/>
    </location>
</feature>
<reference evidence="3" key="1">
    <citation type="submission" date="2015-04" db="UniProtKB">
        <authorList>
            <consortium name="EnsemblPlants"/>
        </authorList>
    </citation>
    <scope>IDENTIFICATION</scope>
</reference>